<dbReference type="SMART" id="SM00303">
    <property type="entry name" value="GPS"/>
    <property type="match status" value="1"/>
</dbReference>
<dbReference type="Gene3D" id="2.60.40.10">
    <property type="entry name" value="Immunoglobulins"/>
    <property type="match status" value="1"/>
</dbReference>
<dbReference type="InterPro" id="IPR013783">
    <property type="entry name" value="Ig-like_fold"/>
</dbReference>
<proteinExistence type="predicted"/>
<feature type="transmembrane region" description="Helical" evidence="8">
    <location>
        <begin position="3196"/>
        <end position="3220"/>
    </location>
</feature>
<dbReference type="PROSITE" id="PS50096">
    <property type="entry name" value="IQ"/>
    <property type="match status" value="1"/>
</dbReference>
<keyword evidence="4 8" id="KW-1133">Transmembrane helix</keyword>
<dbReference type="InParanoid" id="A0A0G4EF93"/>
<dbReference type="PANTHER" id="PTHR46730:SF1">
    <property type="entry name" value="PLAT DOMAIN-CONTAINING PROTEIN"/>
    <property type="match status" value="1"/>
</dbReference>
<sequence length="3395" mass="363892">MVSFTLIQGTLLAALLTHLINGDLKTSSTDPVSLTSSSTSTTASPINGPDGTFDNAASPCVAGIANCTITIDGTGFGTDDVIILATGDDCSSGTAVKTVFDNTSAVDYADTPSVSSDDQQTYNFNSTPPRRGGVYLLCWCQGSSCDPDGDLSMFSTDAGNLTIIGPNGTFDNADSPCVAGNASCTITINGTGLQDHNSIVLNTGADCSDTTAVTTTVFNDSSAVDHQVASDSSGTYQEYTFAAPASHGGVFHLCWCQGGPGDVCDPNSALADFNTSAGLLTINGPPESPDRPPESPCVAGQLCSVTLTNGTGFGTDDVIILATGDDCSSGTAATTVFDNTSAVDYADTPSVSSDDQQTYNFNSTPPLRGGVYLLCWCQGSSCDPDGDLSMFSTDAGNLTIIGPDGTFDNADSPCHAGMPNCTITINGTGLAGVWDTLVLSRSRRCPPVAGTVIKDLFAEDGDGTKADLATAAGGGTQSDYDFGTAFRGGTYHLCWCTGASRCDPDTALSNFNTRVGQLAIDGPTSNFQDFTCTLGADDCVVSSVDIHGQRPSDFHVAILDQDCSDPKATFVGANTTFMTNPAEGHGASSGQYDFQLGLQVNPRARTPGEHHICFCDEAVLACTNAEHFAVQVWQFMLRGPDTRLVDARCTAGRDCSVNSVQGIGLDDSDRIIISATACEAPVPVSPALFNGGDYAQADANSDGEVFSLTKAYRGMDVLLCWCGAYSGLACDASNATTSNYTIYVGNLAVKELADGVDTLLISTAECSPDSPATSNHTVTDLVDDDGDVDFASQAGGTFTFASVRYGGVFSLCWCTDPQDIEACNPETNLTGFNVNAGLLQINAPDRSSSTKAHPRCVVSLSCQIDISGAGLEDRDTILVAPEGKRCGVDVVPLYPRIFDDEDPRIDNAKADAGSNGEVFSLGRAVYGAQNLVLCWCKGSWGSCHQIGTSTKNNENFPVHSGTVTVKGPRLAADVYTCTSGSPCPIELVGVELEQGDKIHLIKLPNVCGSQLEAVGGTETTAQANGTTYDMNTKLPGGIYRICWCPKEADCTSTASFATHVGDLYVAGPASYCDSLVSTSCEHVLCAAGTFCPSAPLTIGGYQLTVDDRLLLTKGSVPCTGGLLEDIDANPSPSPSSSTSQSFTFGLTLSEAGHYHVCWCGKGSAGACDTPSAHRVQIGTLHITGPSVSNYNKRCSRGSSCTYDGISIDYDATQQYRIAVMDKPCSDDGVKFVDGFEHNPSLVGVKGTDTAANVAPVDFDMGFTLAPPSEKHHVCFCGKGSSCVEPGDFPVTVGSMKLEGPPNGQVFGIQFEALIDIEPLVLGPALANPSTFLIPFYEACGDSAHPFDNAITELPSKGDCVAVDTTAVNITELVGPSNVHWVGSDVADTEGDGGTESWLFCPYGGGTLKKIETYKVCFVNDMASPSGVGMTIGYVNLVKRLDMCGDRCLQFYYCEEDPVTDLGTCRPVLGDGIKTPSEECDDGKVLMLDRALHKDTVVISIAGNLDGGDGCNGVGELEKGFVCKEVPVTDIQFDVEKGPPRHLRVLHFMRNQRLNNDLLLRIGKPPDEHPCQASIGCRQNELGPGETQLCFPLGSTIMAKAEFIDGYLGIRIEFDHPVAVQRVPGSLWGDCRAVLATDTLPLLGDQPICVKGGVLQRQDAVKALPAWSYPAARHSIRVTGSADKAPLLPSVILKGPTTVSLTVPAETLHARIGEIAQANGLDRVDLGVTLTLENWMGESASGTISTTVLIGRRVPILLPVTDQLLSIDPSTTLMLEVAVASPPADGPCDSSGDDRMVEWRSQPQVTIPATTNPRVITMPASSLEPGGFYQFTADAFFSSTPSERVSTRFDVNVNVESPPVVRVSAPAAASVGCTVVLDGSKSYGTTPDELTYIWSCVVEGDRQGRACFAEWAANQGQFSAIELVRTLATGTLVITLTVSTSVGMSASESIKMLVSEGGAPPPISLTPLPPQVSSQLPIDLSASLAPTTACPAADEYVGAGDQVKWVIADSLMTNPTALNATMTATTTAGGVQMQLILGTILPDTLSPGGEYVVRLVVSSMPLSDQRAISAVTSTDAEADLFIFDGGVLTVNRPPFGGIVDVSPTEGAALLDQFTLTSGGWQDDDLPLQYSFYVVDAQAADDIKTHQDLHIVNATLRPFARSNRFVTTLPEGSYVVIATVKDTYGGQAIAKSTTVTVSQPVFELDRLEELRGILEGADSTSDPAATLAGIAQIAQILSSDTGTIEDETERRLTWKELIRVFSMMVDVWSTTLDEAAVKMEMSTALYLIDGASTANELDIEVAAEGARAVRNAVRISSTIGGVTLDAATDLLRSAAILMAQMDDTLLSGPKEIANTTVDAVADVINDVRAAMTDLGNMLGDDLQLGAETTVATPDIRLTVAKRDAKSLSSEGYSSDRTSLPSVDLGALTIPDDEILRIHLVHFATNPHRYEPDTLEKNVSQAVIAFSILREDATPLKLINMSQPFEFSAHAPLAPGESRERNDPTVCLYWDEGAELWTSDGCVANATHSNRSHIVCMCSHLTDFSVAREDVPRIDLLETDEYGASNVGLWLIILLLLIMVFILIIAYMNDSDKALKAVWMRDSTLSKKIDQLDRDEHTFASRWNDFILNLFGYRLGLSVRHLQEWRWCKSYADFKMTMSPYHGKEAREARASRRPTAYTYTQQPRISTDSLADVLTDPAAQIPLSGRRPSDRRQTAVGVWKSSLRQVAQSRHEEQFHGIVRIQALARLFLGRKRYQEYKQSKQVVGEMRPGWCKVDENNLVVWGGAYRGLAVVSAESGEKTVLFLPCRVFVGPENLSIRPWVLTRTTTPFLQGEPHPLASISDIHIAEAAAVAHDGDLPISVRSVSNADEEGEEGAGQEAQTDEPRDIERRAPSRPRMSVMVLDVKDRRHLGQQEVTVSQEMEEELLDAGVLVEDVTERAPHELSLKVVRRSALAQGADRLEDLRLRFEDPQVPEMIQSFVEDRKASLAAQAQPGAAKSKKSVAVLPLPTDVKAIPRASVMISTDQQDEALIQKQLERIIFVEWSMWRLFTSLIRRESPIAKMLCPSSELSAMQKSLTAFSYLFSILAIASIFFLLAEDASSGRIFYFNIDEDPFRFTVIGLLIWIASIVIALPVRFALIHVFRKRVPTPAGYPEYKEYSAKPGSDVVALQRWRRAPMTEAEKDSTVTSWRFVELIGRLFACVRIIVCVGIVMSFTIVSAPSIDEIRQWFLGSVLYLALYMIVWPAVQVITLFIILRSALASGVFDGLLSAVPRLYDFSALRHRTADDVEQDMIVFERRDTAMTAPDVKEEEEKPGKPRQTPRVSRIVSVFLKEGPKLSVFHPPDQRRSILQQEAVQRRSAPSSHRKRTNRSLRPAPQVAILAVLPHRCAPGAARAPR</sequence>
<dbReference type="OrthoDB" id="409215at2759"/>
<feature type="region of interest" description="Disordered" evidence="7">
    <location>
        <begin position="2863"/>
        <end position="2893"/>
    </location>
</feature>
<feature type="transmembrane region" description="Helical" evidence="8">
    <location>
        <begin position="2564"/>
        <end position="2584"/>
    </location>
</feature>
<accession>A0A0G4EF93</accession>
<keyword evidence="9" id="KW-0732">Signal</keyword>
<dbReference type="Gene3D" id="2.60.220.50">
    <property type="match status" value="1"/>
</dbReference>
<dbReference type="PANTHER" id="PTHR46730">
    <property type="entry name" value="POLYCYSTIN-1"/>
    <property type="match status" value="1"/>
</dbReference>
<dbReference type="EMBL" id="CDMY01000204">
    <property type="protein sequence ID" value="CEL94067.1"/>
    <property type="molecule type" value="Genomic_DNA"/>
</dbReference>
<feature type="compositionally biased region" description="Polar residues" evidence="7">
    <location>
        <begin position="3349"/>
        <end position="3360"/>
    </location>
</feature>
<keyword evidence="2 8" id="KW-0812">Transmembrane</keyword>
<evidence type="ECO:0000256" key="4">
    <source>
        <dbReference type="ARBA" id="ARBA00022989"/>
    </source>
</evidence>
<evidence type="ECO:0000256" key="2">
    <source>
        <dbReference type="ARBA" id="ARBA00022692"/>
    </source>
</evidence>
<dbReference type="VEuPathDB" id="CryptoDB:Vbra_4910"/>
<dbReference type="GO" id="GO:0005261">
    <property type="term" value="F:monoatomic cation channel activity"/>
    <property type="evidence" value="ECO:0007669"/>
    <property type="project" value="TreeGrafter"/>
</dbReference>
<evidence type="ECO:0000256" key="9">
    <source>
        <dbReference type="SAM" id="SignalP"/>
    </source>
</evidence>
<feature type="signal peptide" evidence="9">
    <location>
        <begin position="1"/>
        <end position="22"/>
    </location>
</feature>
<feature type="region of interest" description="Disordered" evidence="7">
    <location>
        <begin position="3349"/>
        <end position="3375"/>
    </location>
</feature>
<feature type="domain" description="GAIN-B" evidence="10">
    <location>
        <begin position="2384"/>
        <end position="2551"/>
    </location>
</feature>
<evidence type="ECO:0000256" key="8">
    <source>
        <dbReference type="SAM" id="Phobius"/>
    </source>
</evidence>
<dbReference type="InterPro" id="IPR057244">
    <property type="entry name" value="GAIN_B"/>
</dbReference>
<feature type="chain" id="PRO_5005187670" description="GAIN-B domain-containing protein" evidence="9">
    <location>
        <begin position="23"/>
        <end position="3395"/>
    </location>
</feature>
<keyword evidence="5 8" id="KW-0472">Membrane</keyword>
<evidence type="ECO:0000256" key="1">
    <source>
        <dbReference type="ARBA" id="ARBA00004370"/>
    </source>
</evidence>
<reference evidence="11 12" key="1">
    <citation type="submission" date="2014-11" db="EMBL/GenBank/DDBJ databases">
        <authorList>
            <person name="Zhu J."/>
            <person name="Qi W."/>
            <person name="Song R."/>
        </authorList>
    </citation>
    <scope>NUCLEOTIDE SEQUENCE [LARGE SCALE GENOMIC DNA]</scope>
</reference>
<evidence type="ECO:0000259" key="10">
    <source>
        <dbReference type="PROSITE" id="PS50221"/>
    </source>
</evidence>
<name>A0A0G4EF93_VITBC</name>
<evidence type="ECO:0000313" key="12">
    <source>
        <dbReference type="Proteomes" id="UP000041254"/>
    </source>
</evidence>
<dbReference type="Pfam" id="PF01825">
    <property type="entry name" value="GPS"/>
    <property type="match status" value="1"/>
</dbReference>
<evidence type="ECO:0000256" key="6">
    <source>
        <dbReference type="ARBA" id="ARBA00023157"/>
    </source>
</evidence>
<evidence type="ECO:0000256" key="5">
    <source>
        <dbReference type="ARBA" id="ARBA00023136"/>
    </source>
</evidence>
<feature type="transmembrane region" description="Helical" evidence="8">
    <location>
        <begin position="3114"/>
        <end position="3136"/>
    </location>
</feature>
<dbReference type="InterPro" id="IPR046338">
    <property type="entry name" value="GAIN_dom_sf"/>
</dbReference>
<dbReference type="GO" id="GO:0005886">
    <property type="term" value="C:plasma membrane"/>
    <property type="evidence" value="ECO:0007669"/>
    <property type="project" value="TreeGrafter"/>
</dbReference>
<feature type="compositionally biased region" description="Basic and acidic residues" evidence="7">
    <location>
        <begin position="2880"/>
        <end position="2889"/>
    </location>
</feature>
<gene>
    <name evidence="11" type="ORF">Vbra_4910</name>
</gene>
<feature type="transmembrane region" description="Helical" evidence="8">
    <location>
        <begin position="3226"/>
        <end position="3253"/>
    </location>
</feature>
<evidence type="ECO:0000313" key="11">
    <source>
        <dbReference type="EMBL" id="CEL94067.1"/>
    </source>
</evidence>
<dbReference type="Proteomes" id="UP000041254">
    <property type="component" value="Unassembled WGS sequence"/>
</dbReference>
<feature type="transmembrane region" description="Helical" evidence="8">
    <location>
        <begin position="3074"/>
        <end position="3094"/>
    </location>
</feature>
<feature type="compositionally biased region" description="Low complexity" evidence="7">
    <location>
        <begin position="27"/>
        <end position="44"/>
    </location>
</feature>
<dbReference type="InterPro" id="IPR002859">
    <property type="entry name" value="PKD/REJ-like"/>
</dbReference>
<keyword evidence="3" id="KW-0677">Repeat</keyword>
<organism evidence="11 12">
    <name type="scientific">Vitrella brassicaformis (strain CCMP3155)</name>
    <dbReference type="NCBI Taxonomy" id="1169540"/>
    <lineage>
        <taxon>Eukaryota</taxon>
        <taxon>Sar</taxon>
        <taxon>Alveolata</taxon>
        <taxon>Colpodellida</taxon>
        <taxon>Vitrellaceae</taxon>
        <taxon>Vitrella</taxon>
    </lineage>
</organism>
<keyword evidence="6" id="KW-1015">Disulfide bond</keyword>
<protein>
    <recommendedName>
        <fullName evidence="10">GAIN-B domain-containing protein</fullName>
    </recommendedName>
</protein>
<feature type="region of interest" description="Disordered" evidence="7">
    <location>
        <begin position="27"/>
        <end position="49"/>
    </location>
</feature>
<evidence type="ECO:0000256" key="7">
    <source>
        <dbReference type="SAM" id="MobiDB-lite"/>
    </source>
</evidence>
<dbReference type="GO" id="GO:0006816">
    <property type="term" value="P:calcium ion transport"/>
    <property type="evidence" value="ECO:0007669"/>
    <property type="project" value="TreeGrafter"/>
</dbReference>
<dbReference type="Pfam" id="PF02010">
    <property type="entry name" value="REJ"/>
    <property type="match status" value="1"/>
</dbReference>
<comment type="subcellular location">
    <subcellularLocation>
        <location evidence="1">Membrane</location>
    </subcellularLocation>
</comment>
<dbReference type="InterPro" id="IPR000203">
    <property type="entry name" value="GPS"/>
</dbReference>
<dbReference type="PROSITE" id="PS50221">
    <property type="entry name" value="GAIN_B"/>
    <property type="match status" value="1"/>
</dbReference>
<dbReference type="STRING" id="1169540.A0A0G4EF93"/>
<keyword evidence="12" id="KW-1185">Reference proteome</keyword>
<evidence type="ECO:0000256" key="3">
    <source>
        <dbReference type="ARBA" id="ARBA00022737"/>
    </source>
</evidence>